<dbReference type="EMBL" id="CAKXZT010000160">
    <property type="protein sequence ID" value="CAH2407796.1"/>
    <property type="molecule type" value="Genomic_DNA"/>
</dbReference>
<gene>
    <name evidence="1" type="ORF">MES5069_620082</name>
</gene>
<accession>A0ABM9EEN3</accession>
<keyword evidence="2" id="KW-1185">Reference proteome</keyword>
<evidence type="ECO:0000313" key="1">
    <source>
        <dbReference type="EMBL" id="CAH2407796.1"/>
    </source>
</evidence>
<protein>
    <submittedName>
        <fullName evidence="1">Uncharacterized protein</fullName>
    </submittedName>
</protein>
<evidence type="ECO:0000313" key="2">
    <source>
        <dbReference type="Proteomes" id="UP001153050"/>
    </source>
</evidence>
<comment type="caution">
    <text evidence="1">The sequence shown here is derived from an EMBL/GenBank/DDBJ whole genome shotgun (WGS) entry which is preliminary data.</text>
</comment>
<dbReference type="Proteomes" id="UP001153050">
    <property type="component" value="Unassembled WGS sequence"/>
</dbReference>
<organism evidence="1 2">
    <name type="scientific">Mesorhizobium escarrei</name>
    <dbReference type="NCBI Taxonomy" id="666018"/>
    <lineage>
        <taxon>Bacteria</taxon>
        <taxon>Pseudomonadati</taxon>
        <taxon>Pseudomonadota</taxon>
        <taxon>Alphaproteobacteria</taxon>
        <taxon>Hyphomicrobiales</taxon>
        <taxon>Phyllobacteriaceae</taxon>
        <taxon>Mesorhizobium</taxon>
    </lineage>
</organism>
<sequence length="142" mass="15648">MLFPARAVGRIAVRARILEPDEIGPVRAIGRHDVEITIPIDVDKHAIRRELHTGGCDRSEKQVGPTPPRQRVLRRSAENQIQPAVAVNVTNELHIPGLLGDLAAIKCKTRPEDFFSTGSRITACDGDSDGKHGDEMETHVKY</sequence>
<proteinExistence type="predicted"/>
<reference evidence="1 2" key="1">
    <citation type="submission" date="2022-03" db="EMBL/GenBank/DDBJ databases">
        <authorList>
            <person name="Brunel B."/>
        </authorList>
    </citation>
    <scope>NUCLEOTIDE SEQUENCE [LARGE SCALE GENOMIC DNA]</scope>
    <source>
        <strain evidence="1">STM5069sample</strain>
    </source>
</reference>
<name>A0ABM9EEN3_9HYPH</name>